<keyword evidence="1" id="KW-0732">Signal</keyword>
<name>A0ABX6ILC4_9ACTN</name>
<feature type="chain" id="PRO_5045147509" evidence="1">
    <location>
        <begin position="22"/>
        <end position="125"/>
    </location>
</feature>
<dbReference type="RefSeq" id="WP_213244852.1">
    <property type="nucleotide sequence ID" value="NZ_CP045806.1"/>
</dbReference>
<proteinExistence type="predicted"/>
<dbReference type="EMBL" id="CP045809">
    <property type="protein sequence ID" value="QHN36585.1"/>
    <property type="molecule type" value="Genomic_DNA"/>
</dbReference>
<evidence type="ECO:0000259" key="2">
    <source>
        <dbReference type="Pfam" id="PF05305"/>
    </source>
</evidence>
<keyword evidence="4" id="KW-1185">Reference proteome</keyword>
<dbReference type="Proteomes" id="UP001059836">
    <property type="component" value="Chromosome"/>
</dbReference>
<reference evidence="3" key="1">
    <citation type="journal article" date="2021" name="Nat. Microbiol.">
        <title>Cocultivation of an ultrasmall environmental parasitic bacterium with lytic ability against bacteria associated with wastewater foams.</title>
        <authorList>
            <person name="Batinovic S."/>
            <person name="Rose J.J.A."/>
            <person name="Ratcliffe J."/>
            <person name="Seviour R.J."/>
            <person name="Petrovski S."/>
        </authorList>
    </citation>
    <scope>NUCLEOTIDE SEQUENCE</scope>
    <source>
        <strain evidence="3">CON9</strain>
    </source>
</reference>
<sequence length="125" mass="12290">MRTTVRTAILLIAAVALIAVSGCGGGSDQDSAASAASSASESSADVAAKDSTFFAMLDIAGVTVTDKPRFIAAAVTLCEAMSSGTSYTDASSAIDVGLDETGNAKVASAGIAAYCPDQQVKMATG</sequence>
<protein>
    <submittedName>
        <fullName evidence="3">DUF732 domain-containing protein</fullName>
    </submittedName>
</protein>
<feature type="domain" description="DUF732" evidence="2">
    <location>
        <begin position="49"/>
        <end position="117"/>
    </location>
</feature>
<dbReference type="InterPro" id="IPR007969">
    <property type="entry name" value="DUF732"/>
</dbReference>
<organism evidence="3 4">
    <name type="scientific">Gordonia pseudamarae</name>
    <dbReference type="NCBI Taxonomy" id="2831662"/>
    <lineage>
        <taxon>Bacteria</taxon>
        <taxon>Bacillati</taxon>
        <taxon>Actinomycetota</taxon>
        <taxon>Actinomycetes</taxon>
        <taxon>Mycobacteriales</taxon>
        <taxon>Gordoniaceae</taxon>
        <taxon>Gordonia</taxon>
    </lineage>
</organism>
<accession>A0ABX6ILC4</accession>
<evidence type="ECO:0000256" key="1">
    <source>
        <dbReference type="SAM" id="SignalP"/>
    </source>
</evidence>
<gene>
    <name evidence="3" type="ORF">GII31_18480</name>
</gene>
<feature type="signal peptide" evidence="1">
    <location>
        <begin position="1"/>
        <end position="21"/>
    </location>
</feature>
<evidence type="ECO:0000313" key="3">
    <source>
        <dbReference type="EMBL" id="QHN36585.1"/>
    </source>
</evidence>
<evidence type="ECO:0000313" key="4">
    <source>
        <dbReference type="Proteomes" id="UP001059836"/>
    </source>
</evidence>
<dbReference type="PROSITE" id="PS51257">
    <property type="entry name" value="PROKAR_LIPOPROTEIN"/>
    <property type="match status" value="1"/>
</dbReference>
<dbReference type="Pfam" id="PF05305">
    <property type="entry name" value="DUF732"/>
    <property type="match status" value="1"/>
</dbReference>